<dbReference type="OrthoDB" id="3399at2759"/>
<keyword evidence="8" id="KW-0067">ATP-binding</keyword>
<keyword evidence="6" id="KW-0547">Nucleotide-binding</keyword>
<evidence type="ECO:0000256" key="9">
    <source>
        <dbReference type="ARBA" id="ARBA00047899"/>
    </source>
</evidence>
<evidence type="ECO:0000313" key="13">
    <source>
        <dbReference type="Proteomes" id="UP000315496"/>
    </source>
</evidence>
<name>A0A4Z1SLJ2_GIAMU</name>
<feature type="domain" description="Protein kinase" evidence="11">
    <location>
        <begin position="13"/>
        <end position="221"/>
    </location>
</feature>
<evidence type="ECO:0000256" key="1">
    <source>
        <dbReference type="ARBA" id="ARBA00010630"/>
    </source>
</evidence>
<dbReference type="GO" id="GO:0000408">
    <property type="term" value="C:EKC/KEOPS complex"/>
    <property type="evidence" value="ECO:0007669"/>
    <property type="project" value="UniProtKB-ARBA"/>
</dbReference>
<dbReference type="GO" id="GO:0004674">
    <property type="term" value="F:protein serine/threonine kinase activity"/>
    <property type="evidence" value="ECO:0007669"/>
    <property type="project" value="UniProtKB-KW"/>
</dbReference>
<comment type="similarity">
    <text evidence="1">Belongs to the protein kinase superfamily. BUD32 family.</text>
</comment>
<dbReference type="GO" id="GO:0005829">
    <property type="term" value="C:cytosol"/>
    <property type="evidence" value="ECO:0007669"/>
    <property type="project" value="TreeGrafter"/>
</dbReference>
<dbReference type="Proteomes" id="UP000315496">
    <property type="component" value="Chromosome 5"/>
</dbReference>
<dbReference type="PANTHER" id="PTHR12209">
    <property type="entry name" value="NON-SPECIFIC SERINE/THREONINE PROTEIN KINASE"/>
    <property type="match status" value="1"/>
</dbReference>
<proteinExistence type="inferred from homology"/>
<dbReference type="GO" id="GO:0008033">
    <property type="term" value="P:tRNA processing"/>
    <property type="evidence" value="ECO:0007669"/>
    <property type="project" value="UniProtKB-KW"/>
</dbReference>
<dbReference type="EC" id="2.7.11.1" evidence="2"/>
<dbReference type="Pfam" id="PF00069">
    <property type="entry name" value="Pkinase"/>
    <property type="match status" value="1"/>
</dbReference>
<keyword evidence="4" id="KW-0808">Transferase</keyword>
<dbReference type="AlphaFoldDB" id="A0A4Z1SLJ2"/>
<gene>
    <name evidence="12" type="ORF">GMRT_10495</name>
</gene>
<comment type="catalytic activity">
    <reaction evidence="10">
        <text>L-seryl-[protein] + ATP = O-phospho-L-seryl-[protein] + ADP + H(+)</text>
        <dbReference type="Rhea" id="RHEA:17989"/>
        <dbReference type="Rhea" id="RHEA-COMP:9863"/>
        <dbReference type="Rhea" id="RHEA-COMP:11604"/>
        <dbReference type="ChEBI" id="CHEBI:15378"/>
        <dbReference type="ChEBI" id="CHEBI:29999"/>
        <dbReference type="ChEBI" id="CHEBI:30616"/>
        <dbReference type="ChEBI" id="CHEBI:83421"/>
        <dbReference type="ChEBI" id="CHEBI:456216"/>
        <dbReference type="EC" id="2.7.11.1"/>
    </reaction>
</comment>
<dbReference type="SMART" id="SM00220">
    <property type="entry name" value="S_TKc"/>
    <property type="match status" value="1"/>
</dbReference>
<protein>
    <recommendedName>
        <fullName evidence="2">non-specific serine/threonine protein kinase</fullName>
        <ecNumber evidence="2">2.7.11.1</ecNumber>
    </recommendedName>
</protein>
<evidence type="ECO:0000259" key="11">
    <source>
        <dbReference type="PROSITE" id="PS50011"/>
    </source>
</evidence>
<evidence type="ECO:0000256" key="10">
    <source>
        <dbReference type="ARBA" id="ARBA00048679"/>
    </source>
</evidence>
<dbReference type="PANTHER" id="PTHR12209:SF0">
    <property type="entry name" value="EKC_KEOPS COMPLEX SUBUNIT TP53RK"/>
    <property type="match status" value="1"/>
</dbReference>
<evidence type="ECO:0000256" key="4">
    <source>
        <dbReference type="ARBA" id="ARBA00022679"/>
    </source>
</evidence>
<keyword evidence="5" id="KW-0819">tRNA processing</keyword>
<sequence>MSEPMLKGEPHAFEDSVVIYQGAEALVSRGRYRGKDAVLKRRLVKGYRHPLIDHEVREKRTRMEVQAIRRAKEGGVLCPKVLDVDVENSSIYLEYIEGKAISDCLRREDDTSQLAREVGEAIAKLHGAGVIHNDLTTTNILKTPEGVAFIDFGLATTGRTNYEVRSVDLYVLERALGAVPEASPMFDLIFEAYQDTAWSDPSARDQMEARYNLVRARGRKR</sequence>
<dbReference type="GO" id="GO:0005634">
    <property type="term" value="C:nucleus"/>
    <property type="evidence" value="ECO:0007669"/>
    <property type="project" value="TreeGrafter"/>
</dbReference>
<evidence type="ECO:0000256" key="6">
    <source>
        <dbReference type="ARBA" id="ARBA00022741"/>
    </source>
</evidence>
<comment type="catalytic activity">
    <reaction evidence="9">
        <text>L-threonyl-[protein] + ATP = O-phospho-L-threonyl-[protein] + ADP + H(+)</text>
        <dbReference type="Rhea" id="RHEA:46608"/>
        <dbReference type="Rhea" id="RHEA-COMP:11060"/>
        <dbReference type="Rhea" id="RHEA-COMP:11605"/>
        <dbReference type="ChEBI" id="CHEBI:15378"/>
        <dbReference type="ChEBI" id="CHEBI:30013"/>
        <dbReference type="ChEBI" id="CHEBI:30616"/>
        <dbReference type="ChEBI" id="CHEBI:61977"/>
        <dbReference type="ChEBI" id="CHEBI:456216"/>
        <dbReference type="EC" id="2.7.11.1"/>
    </reaction>
</comment>
<dbReference type="Gene3D" id="3.30.200.20">
    <property type="entry name" value="Phosphorylase Kinase, domain 1"/>
    <property type="match status" value="1"/>
</dbReference>
<dbReference type="SUPFAM" id="SSF56112">
    <property type="entry name" value="Protein kinase-like (PK-like)"/>
    <property type="match status" value="1"/>
</dbReference>
<dbReference type="GO" id="GO:0070525">
    <property type="term" value="P:tRNA threonylcarbamoyladenosine metabolic process"/>
    <property type="evidence" value="ECO:0007669"/>
    <property type="project" value="TreeGrafter"/>
</dbReference>
<organism evidence="12 13">
    <name type="scientific">Giardia muris</name>
    <dbReference type="NCBI Taxonomy" id="5742"/>
    <lineage>
        <taxon>Eukaryota</taxon>
        <taxon>Metamonada</taxon>
        <taxon>Diplomonadida</taxon>
        <taxon>Hexamitidae</taxon>
        <taxon>Giardiinae</taxon>
        <taxon>Giardia</taxon>
    </lineage>
</organism>
<keyword evidence="3" id="KW-0723">Serine/threonine-protein kinase</keyword>
<evidence type="ECO:0000256" key="8">
    <source>
        <dbReference type="ARBA" id="ARBA00022840"/>
    </source>
</evidence>
<evidence type="ECO:0000256" key="3">
    <source>
        <dbReference type="ARBA" id="ARBA00022527"/>
    </source>
</evidence>
<accession>A0A4Z1SLJ2</accession>
<keyword evidence="7 12" id="KW-0418">Kinase</keyword>
<dbReference type="InterPro" id="IPR000719">
    <property type="entry name" value="Prot_kinase_dom"/>
</dbReference>
<evidence type="ECO:0000313" key="12">
    <source>
        <dbReference type="EMBL" id="TNJ26514.1"/>
    </source>
</evidence>
<dbReference type="FunFam" id="3.30.200.20:FF:000201">
    <property type="entry name" value="TP53-regulating kinase isoform X1"/>
    <property type="match status" value="1"/>
</dbReference>
<dbReference type="InterPro" id="IPR011009">
    <property type="entry name" value="Kinase-like_dom_sf"/>
</dbReference>
<evidence type="ECO:0000256" key="7">
    <source>
        <dbReference type="ARBA" id="ARBA00022777"/>
    </source>
</evidence>
<dbReference type="NCBIfam" id="TIGR03724">
    <property type="entry name" value="arch_bud32"/>
    <property type="match status" value="1"/>
</dbReference>
<dbReference type="EMBL" id="VDLU01000005">
    <property type="protein sequence ID" value="TNJ26514.1"/>
    <property type="molecule type" value="Genomic_DNA"/>
</dbReference>
<comment type="caution">
    <text evidence="12">The sequence shown here is derived from an EMBL/GenBank/DDBJ whole genome shotgun (WGS) entry which is preliminary data.</text>
</comment>
<dbReference type="VEuPathDB" id="GiardiaDB:GMRT_10495"/>
<dbReference type="GO" id="GO:0005524">
    <property type="term" value="F:ATP binding"/>
    <property type="evidence" value="ECO:0007669"/>
    <property type="project" value="UniProtKB-KW"/>
</dbReference>
<evidence type="ECO:0000256" key="5">
    <source>
        <dbReference type="ARBA" id="ARBA00022694"/>
    </source>
</evidence>
<dbReference type="InterPro" id="IPR022495">
    <property type="entry name" value="Bud32"/>
</dbReference>
<dbReference type="Gene3D" id="1.10.510.10">
    <property type="entry name" value="Transferase(Phosphotransferase) domain 1"/>
    <property type="match status" value="1"/>
</dbReference>
<dbReference type="PROSITE" id="PS50011">
    <property type="entry name" value="PROTEIN_KINASE_DOM"/>
    <property type="match status" value="1"/>
</dbReference>
<reference evidence="12 13" key="1">
    <citation type="submission" date="2019-05" db="EMBL/GenBank/DDBJ databases">
        <title>The compact genome of Giardia muris reveals important steps in the evolution of intestinal protozoan parasites.</title>
        <authorList>
            <person name="Xu F."/>
            <person name="Jimenez-Gonzalez A."/>
            <person name="Einarsson E."/>
            <person name="Astvaldsson A."/>
            <person name="Peirasmaki D."/>
            <person name="Eckmann L."/>
            <person name="Andersson J.O."/>
            <person name="Svard S.G."/>
            <person name="Jerlstrom-Hultqvist J."/>
        </authorList>
    </citation>
    <scope>NUCLEOTIDE SEQUENCE [LARGE SCALE GENOMIC DNA]</scope>
    <source>
        <strain evidence="12 13">Roberts-Thomson</strain>
    </source>
</reference>
<keyword evidence="13" id="KW-1185">Reference proteome</keyword>
<evidence type="ECO:0000256" key="2">
    <source>
        <dbReference type="ARBA" id="ARBA00012513"/>
    </source>
</evidence>